<dbReference type="InterPro" id="IPR051312">
    <property type="entry name" value="Diverse_Substr_Oxidored"/>
</dbReference>
<sequence length="132" mass="13658">RELADGIVSRGAAVCGSPNIRNMATLVGNVAAALPSADTPPPLLALDARVVLRSRAATRRMALEDFFLGPATSARRPDELIESVEIPRPPPAPGAASTRWGAPPTTSPSSTAPPPCASSKAGSPSPAWWWEP</sequence>
<evidence type="ECO:0000313" key="6">
    <source>
        <dbReference type="EMBL" id="EQD59633.1"/>
    </source>
</evidence>
<feature type="non-terminal residue" evidence="6">
    <location>
        <position position="1"/>
    </location>
</feature>
<dbReference type="PANTHER" id="PTHR42659">
    <property type="entry name" value="XANTHINE DEHYDROGENASE SUBUNIT C-RELATED"/>
    <property type="match status" value="1"/>
</dbReference>
<dbReference type="EC" id="1.-.-.-" evidence="6"/>
<dbReference type="SUPFAM" id="SSF56176">
    <property type="entry name" value="FAD-binding/transporter-associated domain-like"/>
    <property type="match status" value="1"/>
</dbReference>
<evidence type="ECO:0000256" key="3">
    <source>
        <dbReference type="ARBA" id="ARBA00023002"/>
    </source>
</evidence>
<keyword evidence="2" id="KW-0274">FAD</keyword>
<dbReference type="GO" id="GO:0071949">
    <property type="term" value="F:FAD binding"/>
    <property type="evidence" value="ECO:0007669"/>
    <property type="project" value="InterPro"/>
</dbReference>
<dbReference type="Pfam" id="PF00941">
    <property type="entry name" value="FAD_binding_5"/>
    <property type="match status" value="1"/>
</dbReference>
<accession>T1ASX2</accession>
<dbReference type="EMBL" id="AUZY01005261">
    <property type="protein sequence ID" value="EQD59633.1"/>
    <property type="molecule type" value="Genomic_DNA"/>
</dbReference>
<dbReference type="InterPro" id="IPR002346">
    <property type="entry name" value="Mopterin_DH_FAD-bd"/>
</dbReference>
<dbReference type="InterPro" id="IPR036318">
    <property type="entry name" value="FAD-bd_PCMH-like_sf"/>
</dbReference>
<evidence type="ECO:0000256" key="2">
    <source>
        <dbReference type="ARBA" id="ARBA00022827"/>
    </source>
</evidence>
<feature type="domain" description="FAD-binding PCMH-type" evidence="5">
    <location>
        <begin position="1"/>
        <end position="91"/>
    </location>
</feature>
<organism evidence="6">
    <name type="scientific">mine drainage metagenome</name>
    <dbReference type="NCBI Taxonomy" id="410659"/>
    <lineage>
        <taxon>unclassified sequences</taxon>
        <taxon>metagenomes</taxon>
        <taxon>ecological metagenomes</taxon>
    </lineage>
</organism>
<keyword evidence="3 6" id="KW-0560">Oxidoreductase</keyword>
<reference evidence="6" key="1">
    <citation type="submission" date="2013-08" db="EMBL/GenBank/DDBJ databases">
        <authorList>
            <person name="Mendez C."/>
            <person name="Richter M."/>
            <person name="Ferrer M."/>
            <person name="Sanchez J."/>
        </authorList>
    </citation>
    <scope>NUCLEOTIDE SEQUENCE</scope>
</reference>
<evidence type="ECO:0000256" key="1">
    <source>
        <dbReference type="ARBA" id="ARBA00022630"/>
    </source>
</evidence>
<proteinExistence type="predicted"/>
<dbReference type="PROSITE" id="PS51387">
    <property type="entry name" value="FAD_PCMH"/>
    <property type="match status" value="1"/>
</dbReference>
<dbReference type="AlphaFoldDB" id="T1ASX2"/>
<dbReference type="Gene3D" id="3.30.465.10">
    <property type="match status" value="1"/>
</dbReference>
<dbReference type="InterPro" id="IPR016169">
    <property type="entry name" value="FAD-bd_PCMH_sub2"/>
</dbReference>
<dbReference type="InterPro" id="IPR016166">
    <property type="entry name" value="FAD-bd_PCMH"/>
</dbReference>
<name>T1ASX2_9ZZZZ</name>
<protein>
    <submittedName>
        <fullName evidence="6">Molybdopterin dehydrogenase, FAD-binding domain protein</fullName>
        <ecNumber evidence="6">1.-.-.-</ecNumber>
    </submittedName>
</protein>
<feature type="region of interest" description="Disordered" evidence="4">
    <location>
        <begin position="77"/>
        <end position="132"/>
    </location>
</feature>
<keyword evidence="1" id="KW-0285">Flavoprotein</keyword>
<reference evidence="6" key="2">
    <citation type="journal article" date="2014" name="ISME J.">
        <title>Microbial stratification in low pH oxic and suboxic macroscopic growths along an acid mine drainage.</title>
        <authorList>
            <person name="Mendez-Garcia C."/>
            <person name="Mesa V."/>
            <person name="Sprenger R.R."/>
            <person name="Richter M."/>
            <person name="Diez M.S."/>
            <person name="Solano J."/>
            <person name="Bargiela R."/>
            <person name="Golyshina O.V."/>
            <person name="Manteca A."/>
            <person name="Ramos J.L."/>
            <person name="Gallego J.R."/>
            <person name="Llorente I."/>
            <person name="Martins Dos Santos V.A."/>
            <person name="Jensen O.N."/>
            <person name="Pelaez A.I."/>
            <person name="Sanchez J."/>
            <person name="Ferrer M."/>
        </authorList>
    </citation>
    <scope>NUCLEOTIDE SEQUENCE</scope>
</reference>
<evidence type="ECO:0000256" key="4">
    <source>
        <dbReference type="SAM" id="MobiDB-lite"/>
    </source>
</evidence>
<comment type="caution">
    <text evidence="6">The sequence shown here is derived from an EMBL/GenBank/DDBJ whole genome shotgun (WGS) entry which is preliminary data.</text>
</comment>
<gene>
    <name evidence="6" type="ORF">B1B_08124</name>
</gene>
<dbReference type="GO" id="GO:0016491">
    <property type="term" value="F:oxidoreductase activity"/>
    <property type="evidence" value="ECO:0007669"/>
    <property type="project" value="UniProtKB-KW"/>
</dbReference>
<evidence type="ECO:0000259" key="5">
    <source>
        <dbReference type="PROSITE" id="PS51387"/>
    </source>
</evidence>
<dbReference type="PANTHER" id="PTHR42659:SF2">
    <property type="entry name" value="XANTHINE DEHYDROGENASE SUBUNIT C-RELATED"/>
    <property type="match status" value="1"/>
</dbReference>